<protein>
    <submittedName>
        <fullName evidence="1">Uncharacterized protein</fullName>
    </submittedName>
</protein>
<proteinExistence type="predicted"/>
<keyword evidence="2" id="KW-1185">Reference proteome</keyword>
<sequence length="1135" mass="130357">MTETTVPFETSPRAYLEQYITTLQSESKMARNQSLLKIKEEVFENPAHRDCDLTVVFPEIYAYILKSFTDPSEACRNTAAAIISNFIARLPLNDYYLTYIIPVLVRRIGCAEIVEESEEIRLVLVELLRQIIEKYKVTHLLSPFINDFTSILAKTSTDPFPKVKLEACECIILLTKVVQRDFHFQSENYVKPVLTNFSHQHYRVRVAAIRAIGAIVIAGNAKCFELSITPMAEKLFDENSLVRMQVTQEVGNWMLNYRDRYSFWHRMIPLLLTSMSDAIADIREAATQLWTDVGLQYMEENEEDLKKRTDFLKDVPSHYPDVKRPNLGCRQLAQTNIGKIVPAIAREMDGWQADARMRVSQLLCWLVLCAEEGATQHANTIVRTLHRGASDDDPRVVTEVKRAAELFGYFITPDTWWPLLEAEMDSWGALVVLANILKGSQADLVQPKLGDIFKELADPDRCRVRKVTNLHKLRVAEKCGRTLTTLYDKHIRHVLAAITSDALTWTLLTPDRCLLECVLTHCVDPDVKLKMFTTLSTVLLRRQDHFYKCDRDILEAFLKIVIEACLCSALQDNPESELEIEKGGDGDKKEKEVNLFPTQESLEPFLEQVVPLLNGLVDDNSTLTRQHTLRAICCLATLAKQRGCFTAAILHKLYYDDSSDKVRLFATQTITTLFKNRPLPYDTVLYGAHVDALYSAMLIHLDDTDEAFRKEMLDFKECLPLVDASIKKADFIVIDAEFTGLIHGPEVSMFDSPAEYYLRSLAGCKEFLLIQYGLCAFYWDEESDQYMNDAYNFYLFPRGRPGPERTFLCQSSSLNFLASQGFDFNKLIREGIPYMTEPTESRLRDMLAERQNQKVRQFLDEKKSNEMEIDRCNAFIRRLLFQELGARFKTEAFFETKILENKNRVLKVSRITAETEVVDRESQKKEKEWEEFEDAIGFSKVARMLSQSEKLVIGHNMLLDLLHTLTHFFQPPPPDYASFKEFAHCMFPRLLDTKYMSSLPPFKDKVNSSVLQHLLATLAEAPFSLPKIATPSRDHVFHLTFPKDWQRNDINQLFSPFGPITVQFMDDTSALIALARREQARDVTRTLAKCARATLTVDTKHWRKEDSITCVSQFIAFALATIFVIIAYALFKYQV</sequence>
<gene>
    <name evidence="1" type="ORF">MSG28_003917</name>
</gene>
<evidence type="ECO:0000313" key="2">
    <source>
        <dbReference type="Proteomes" id="UP001064048"/>
    </source>
</evidence>
<organism evidence="1 2">
    <name type="scientific">Choristoneura fumiferana</name>
    <name type="common">Spruce budworm moth</name>
    <name type="synonym">Archips fumiferana</name>
    <dbReference type="NCBI Taxonomy" id="7141"/>
    <lineage>
        <taxon>Eukaryota</taxon>
        <taxon>Metazoa</taxon>
        <taxon>Ecdysozoa</taxon>
        <taxon>Arthropoda</taxon>
        <taxon>Hexapoda</taxon>
        <taxon>Insecta</taxon>
        <taxon>Pterygota</taxon>
        <taxon>Neoptera</taxon>
        <taxon>Endopterygota</taxon>
        <taxon>Lepidoptera</taxon>
        <taxon>Glossata</taxon>
        <taxon>Ditrysia</taxon>
        <taxon>Tortricoidea</taxon>
        <taxon>Tortricidae</taxon>
        <taxon>Tortricinae</taxon>
        <taxon>Choristoneura</taxon>
    </lineage>
</organism>
<name>A0ACC0KGL8_CHOFU</name>
<reference evidence="1 2" key="1">
    <citation type="journal article" date="2022" name="Genome Biol. Evol.">
        <title>The Spruce Budworm Genome: Reconstructing the Evolutionary History of Antifreeze Proteins.</title>
        <authorList>
            <person name="Beliveau C."/>
            <person name="Gagne P."/>
            <person name="Picq S."/>
            <person name="Vernygora O."/>
            <person name="Keeling C.I."/>
            <person name="Pinkney K."/>
            <person name="Doucet D."/>
            <person name="Wen F."/>
            <person name="Johnston J.S."/>
            <person name="Maaroufi H."/>
            <person name="Boyle B."/>
            <person name="Laroche J."/>
            <person name="Dewar K."/>
            <person name="Juretic N."/>
            <person name="Blackburn G."/>
            <person name="Nisole A."/>
            <person name="Brunet B."/>
            <person name="Brandao M."/>
            <person name="Lumley L."/>
            <person name="Duan J."/>
            <person name="Quan G."/>
            <person name="Lucarotti C.J."/>
            <person name="Roe A.D."/>
            <person name="Sperling F.A.H."/>
            <person name="Levesque R.C."/>
            <person name="Cusson M."/>
        </authorList>
    </citation>
    <scope>NUCLEOTIDE SEQUENCE [LARGE SCALE GENOMIC DNA]</scope>
    <source>
        <strain evidence="1">Glfc:IPQL:Cfum</strain>
    </source>
</reference>
<evidence type="ECO:0000313" key="1">
    <source>
        <dbReference type="EMBL" id="KAI8435652.1"/>
    </source>
</evidence>
<dbReference type="EMBL" id="CM046106">
    <property type="protein sequence ID" value="KAI8435652.1"/>
    <property type="molecule type" value="Genomic_DNA"/>
</dbReference>
<comment type="caution">
    <text evidence="1">The sequence shown here is derived from an EMBL/GenBank/DDBJ whole genome shotgun (WGS) entry which is preliminary data.</text>
</comment>
<dbReference type="Proteomes" id="UP001064048">
    <property type="component" value="Chromosome 6"/>
</dbReference>
<accession>A0ACC0KGL8</accession>